<dbReference type="EMBL" id="JBELQC010000001">
    <property type="protein sequence ID" value="MFL9839820.1"/>
    <property type="molecule type" value="Genomic_DNA"/>
</dbReference>
<keyword evidence="2" id="KW-1185">Reference proteome</keyword>
<organism evidence="1 2">
    <name type="scientific">Sphingomonas plantiphila</name>
    <dbReference type="NCBI Taxonomy" id="3163295"/>
    <lineage>
        <taxon>Bacteria</taxon>
        <taxon>Pseudomonadati</taxon>
        <taxon>Pseudomonadota</taxon>
        <taxon>Alphaproteobacteria</taxon>
        <taxon>Sphingomonadales</taxon>
        <taxon>Sphingomonadaceae</taxon>
        <taxon>Sphingomonas</taxon>
    </lineage>
</organism>
<evidence type="ECO:0000313" key="1">
    <source>
        <dbReference type="EMBL" id="MFL9839820.1"/>
    </source>
</evidence>
<dbReference type="Proteomes" id="UP001629244">
    <property type="component" value="Unassembled WGS sequence"/>
</dbReference>
<name>A0ABW8YKS4_9SPHN</name>
<accession>A0ABW8YKS4</accession>
<sequence length="61" mass="7682">MLFKLIYRRRRDREELSWLRGAYGHETRNILRGRARNGRLKKRDQRHWRRLYCRAVIDSLL</sequence>
<dbReference type="RefSeq" id="WP_408076784.1">
    <property type="nucleotide sequence ID" value="NZ_JBELQC010000001.1"/>
</dbReference>
<evidence type="ECO:0000313" key="2">
    <source>
        <dbReference type="Proteomes" id="UP001629244"/>
    </source>
</evidence>
<protein>
    <submittedName>
        <fullName evidence="1">Uncharacterized protein</fullName>
    </submittedName>
</protein>
<gene>
    <name evidence="1" type="ORF">ABS767_02490</name>
</gene>
<proteinExistence type="predicted"/>
<reference evidence="1 2" key="1">
    <citation type="submission" date="2024-06" db="EMBL/GenBank/DDBJ databases">
        <authorList>
            <person name="Kaempfer P."/>
            <person name="Viver T."/>
        </authorList>
    </citation>
    <scope>NUCLEOTIDE SEQUENCE [LARGE SCALE GENOMIC DNA]</scope>
    <source>
        <strain evidence="1 2">ST-64</strain>
    </source>
</reference>
<comment type="caution">
    <text evidence="1">The sequence shown here is derived from an EMBL/GenBank/DDBJ whole genome shotgun (WGS) entry which is preliminary data.</text>
</comment>